<evidence type="ECO:0000256" key="6">
    <source>
        <dbReference type="SAM" id="SignalP"/>
    </source>
</evidence>
<feature type="chain" id="PRO_5021367070" description="Ig-like domain-containing protein" evidence="6">
    <location>
        <begin position="24"/>
        <end position="223"/>
    </location>
</feature>
<dbReference type="FunFam" id="2.60.40.10:FF:000295">
    <property type="entry name" value="Tyrosine-protein phosphatase non-receptor type substrate 1"/>
    <property type="match status" value="1"/>
</dbReference>
<keyword evidence="9" id="KW-1185">Reference proteome</keyword>
<evidence type="ECO:0000256" key="1">
    <source>
        <dbReference type="ARBA" id="ARBA00022729"/>
    </source>
</evidence>
<reference evidence="9" key="1">
    <citation type="submission" date="2018-12" db="EMBL/GenBank/DDBJ databases">
        <authorList>
            <person name="Yazar S."/>
        </authorList>
    </citation>
    <scope>NUCLEOTIDE SEQUENCE [LARGE SCALE GENOMIC DNA]</scope>
</reference>
<dbReference type="GeneTree" id="ENSGT00960000186656"/>
<evidence type="ECO:0000256" key="5">
    <source>
        <dbReference type="SAM" id="Phobius"/>
    </source>
</evidence>
<gene>
    <name evidence="8" type="primary">LOC114048528</name>
</gene>
<dbReference type="Pfam" id="PF07686">
    <property type="entry name" value="V-set"/>
    <property type="match status" value="1"/>
</dbReference>
<proteinExistence type="predicted"/>
<keyword evidence="5" id="KW-0472">Membrane</keyword>
<dbReference type="STRING" id="29139.ENSVURP00010021667"/>
<dbReference type="RefSeq" id="XP_027725308.1">
    <property type="nucleotide sequence ID" value="XM_027869507.1"/>
</dbReference>
<keyword evidence="5" id="KW-0812">Transmembrane</keyword>
<protein>
    <recommendedName>
        <fullName evidence="7">Ig-like domain-containing protein</fullName>
    </recommendedName>
</protein>
<dbReference type="InterPro" id="IPR051755">
    <property type="entry name" value="Ig-like_CS_Receptor"/>
</dbReference>
<keyword evidence="2" id="KW-1015">Disulfide bond</keyword>
<reference evidence="8" key="3">
    <citation type="submission" date="2025-09" db="UniProtKB">
        <authorList>
            <consortium name="Ensembl"/>
        </authorList>
    </citation>
    <scope>IDENTIFICATION</scope>
</reference>
<dbReference type="InterPro" id="IPR036179">
    <property type="entry name" value="Ig-like_dom_sf"/>
</dbReference>
<dbReference type="OMA" id="TDFTIFI"/>
<keyword evidence="1 6" id="KW-0732">Signal</keyword>
<sequence>MFSLSFWASALLTVLNCWAPADTQDMSIEQPSSFVTATIGGSAVLRCRSKIDLPAGPVRWYKGTGPNRVLIYSDKERCPRVQKVENTNRVFDIRISNITSQDEGVYYCIKFKKNPENETSSGGGTHLILQSQISSGVLIAATAGSVSLILVLLALCYYFKRQKGPSRCLARPEASKKNQSQRELTRNNEIVYADLQPIGKNPQSMRPAEEKGLHSEYATIHVQ</sequence>
<evidence type="ECO:0000256" key="3">
    <source>
        <dbReference type="ARBA" id="ARBA00023180"/>
    </source>
</evidence>
<dbReference type="PROSITE" id="PS50835">
    <property type="entry name" value="IG_LIKE"/>
    <property type="match status" value="1"/>
</dbReference>
<evidence type="ECO:0000256" key="2">
    <source>
        <dbReference type="ARBA" id="ARBA00023157"/>
    </source>
</evidence>
<keyword evidence="5" id="KW-1133">Transmembrane helix</keyword>
<feature type="domain" description="Ig-like" evidence="7">
    <location>
        <begin position="20"/>
        <end position="108"/>
    </location>
</feature>
<reference evidence="8" key="2">
    <citation type="submission" date="2025-08" db="UniProtKB">
        <authorList>
            <consortium name="Ensembl"/>
        </authorList>
    </citation>
    <scope>IDENTIFICATION</scope>
</reference>
<evidence type="ECO:0000259" key="7">
    <source>
        <dbReference type="PROSITE" id="PS50835"/>
    </source>
</evidence>
<accession>A0A4X2LLE7</accession>
<evidence type="ECO:0000313" key="8">
    <source>
        <dbReference type="Ensembl" id="ENSVURP00010021667.1"/>
    </source>
</evidence>
<dbReference type="InterPro" id="IPR007110">
    <property type="entry name" value="Ig-like_dom"/>
</dbReference>
<dbReference type="GeneID" id="114048528"/>
<name>A0A4X2LLE7_VOMUR</name>
<dbReference type="Ensembl" id="ENSVURT00010024673.1">
    <property type="protein sequence ID" value="ENSVURP00010021667.1"/>
    <property type="gene ID" value="ENSVURG00010016610.1"/>
</dbReference>
<dbReference type="Gene3D" id="2.60.40.10">
    <property type="entry name" value="Immunoglobulins"/>
    <property type="match status" value="1"/>
</dbReference>
<evidence type="ECO:0000256" key="4">
    <source>
        <dbReference type="ARBA" id="ARBA00023319"/>
    </source>
</evidence>
<dbReference type="OrthoDB" id="6370831at2759"/>
<evidence type="ECO:0000313" key="9">
    <source>
        <dbReference type="Proteomes" id="UP000314987"/>
    </source>
</evidence>
<dbReference type="InterPro" id="IPR013106">
    <property type="entry name" value="Ig_V-set"/>
</dbReference>
<organism evidence="8 9">
    <name type="scientific">Vombatus ursinus</name>
    <name type="common">Common wombat</name>
    <dbReference type="NCBI Taxonomy" id="29139"/>
    <lineage>
        <taxon>Eukaryota</taxon>
        <taxon>Metazoa</taxon>
        <taxon>Chordata</taxon>
        <taxon>Craniata</taxon>
        <taxon>Vertebrata</taxon>
        <taxon>Euteleostomi</taxon>
        <taxon>Mammalia</taxon>
        <taxon>Metatheria</taxon>
        <taxon>Diprotodontia</taxon>
        <taxon>Vombatidae</taxon>
        <taxon>Vombatus</taxon>
    </lineage>
</organism>
<feature type="signal peptide" evidence="6">
    <location>
        <begin position="1"/>
        <end position="23"/>
    </location>
</feature>
<dbReference type="InterPro" id="IPR003599">
    <property type="entry name" value="Ig_sub"/>
</dbReference>
<dbReference type="Proteomes" id="UP000314987">
    <property type="component" value="Unassembled WGS sequence"/>
</dbReference>
<dbReference type="AlphaFoldDB" id="A0A4X2LLE7"/>
<keyword evidence="3" id="KW-0325">Glycoprotein</keyword>
<feature type="transmembrane region" description="Helical" evidence="5">
    <location>
        <begin position="137"/>
        <end position="159"/>
    </location>
</feature>
<dbReference type="SUPFAM" id="SSF48726">
    <property type="entry name" value="Immunoglobulin"/>
    <property type="match status" value="1"/>
</dbReference>
<dbReference type="PANTHER" id="PTHR19971">
    <property type="entry name" value="SIGNAL-REGULATORY PROTEIN BETA"/>
    <property type="match status" value="1"/>
</dbReference>
<dbReference type="InterPro" id="IPR013783">
    <property type="entry name" value="Ig-like_fold"/>
</dbReference>
<dbReference type="SMART" id="SM00409">
    <property type="entry name" value="IG"/>
    <property type="match status" value="1"/>
</dbReference>
<keyword evidence="4" id="KW-0393">Immunoglobulin domain</keyword>